<proteinExistence type="predicted"/>
<accession>X6P2V5</accession>
<gene>
    <name evidence="2" type="ORF">RFI_04546</name>
</gene>
<dbReference type="Proteomes" id="UP000023152">
    <property type="component" value="Unassembled WGS sequence"/>
</dbReference>
<dbReference type="AlphaFoldDB" id="X6P2V5"/>
<organism evidence="2 3">
    <name type="scientific">Reticulomyxa filosa</name>
    <dbReference type="NCBI Taxonomy" id="46433"/>
    <lineage>
        <taxon>Eukaryota</taxon>
        <taxon>Sar</taxon>
        <taxon>Rhizaria</taxon>
        <taxon>Retaria</taxon>
        <taxon>Foraminifera</taxon>
        <taxon>Monothalamids</taxon>
        <taxon>Reticulomyxidae</taxon>
        <taxon>Reticulomyxa</taxon>
    </lineage>
</organism>
<comment type="caution">
    <text evidence="2">The sequence shown here is derived from an EMBL/GenBank/DDBJ whole genome shotgun (WGS) entry which is preliminary data.</text>
</comment>
<feature type="compositionally biased region" description="Low complexity" evidence="1">
    <location>
        <begin position="143"/>
        <end position="173"/>
    </location>
</feature>
<keyword evidence="3" id="KW-1185">Reference proteome</keyword>
<feature type="region of interest" description="Disordered" evidence="1">
    <location>
        <begin position="143"/>
        <end position="191"/>
    </location>
</feature>
<sequence length="431" mass="48329">CAGRQNLLILIETTTSESFGFHVSSLYEAPQEERFVDTQIVVFMLSYPNKEISRRVFEPPQIQFSYLHNQPERSLSLQQMKSQPRLLKTASDSIILTTEGGEEDGSSANVTYTFKKNVGQEQLKEKSPPIPFTSQLSIPTSVQLVPPPLSSSSSTTSSTTTTCSSPNASTASTGGPHLTFSKKDHSRVPSSSLMNKRSAALQEHVITSLALGRSKTLPEEDFSRLQMPPVSEENDNAIAPSQQMDEQELLAKKKKVKWASTALALSKTDSAAHLKKKNYEEFTDEEFALFDVDETKSKWKKFSWRIISPTQSLQQRSRSIGNSITSHRTLPETPSFNPLTTNSSLRHRSFVNRNSETEQLKSPRQYSFDNFQSEEKVISDLKKEHETNAIFIDNNLNHGTTSSCVSLKSPRLVQDVNGDFLIRNVEVWCIE</sequence>
<feature type="non-terminal residue" evidence="2">
    <location>
        <position position="1"/>
    </location>
</feature>
<protein>
    <submittedName>
        <fullName evidence="2">Uncharacterized protein</fullName>
    </submittedName>
</protein>
<dbReference type="EMBL" id="ASPP01004086">
    <property type="protein sequence ID" value="ETO32571.1"/>
    <property type="molecule type" value="Genomic_DNA"/>
</dbReference>
<name>X6P2V5_RETFI</name>
<evidence type="ECO:0000256" key="1">
    <source>
        <dbReference type="SAM" id="MobiDB-lite"/>
    </source>
</evidence>
<evidence type="ECO:0000313" key="2">
    <source>
        <dbReference type="EMBL" id="ETO32571.1"/>
    </source>
</evidence>
<evidence type="ECO:0000313" key="3">
    <source>
        <dbReference type="Proteomes" id="UP000023152"/>
    </source>
</evidence>
<reference evidence="2 3" key="1">
    <citation type="journal article" date="2013" name="Curr. Biol.">
        <title>The Genome of the Foraminiferan Reticulomyxa filosa.</title>
        <authorList>
            <person name="Glockner G."/>
            <person name="Hulsmann N."/>
            <person name="Schleicher M."/>
            <person name="Noegel A.A."/>
            <person name="Eichinger L."/>
            <person name="Gallinger C."/>
            <person name="Pawlowski J."/>
            <person name="Sierra R."/>
            <person name="Euteneuer U."/>
            <person name="Pillet L."/>
            <person name="Moustafa A."/>
            <person name="Platzer M."/>
            <person name="Groth M."/>
            <person name="Szafranski K."/>
            <person name="Schliwa M."/>
        </authorList>
    </citation>
    <scope>NUCLEOTIDE SEQUENCE [LARGE SCALE GENOMIC DNA]</scope>
</reference>